<dbReference type="InterPro" id="IPR017900">
    <property type="entry name" value="4Fe4S_Fe_S_CS"/>
</dbReference>
<dbReference type="Gene3D" id="3.30.70.20">
    <property type="match status" value="1"/>
</dbReference>
<dbReference type="PROSITE" id="PS50890">
    <property type="entry name" value="PUA"/>
    <property type="match status" value="1"/>
</dbReference>
<dbReference type="SUPFAM" id="SSF54862">
    <property type="entry name" value="4Fe-4S ferredoxins"/>
    <property type="match status" value="1"/>
</dbReference>
<dbReference type="Pfam" id="PF00037">
    <property type="entry name" value="Fer4"/>
    <property type="match status" value="1"/>
</dbReference>
<accession>A0A7L9FK45</accession>
<protein>
    <submittedName>
        <fullName evidence="2">4Fe-4S binding protein</fullName>
    </submittedName>
</protein>
<dbReference type="PROSITE" id="PS00198">
    <property type="entry name" value="4FE4S_FER_1"/>
    <property type="match status" value="1"/>
</dbReference>
<reference evidence="2 3" key="1">
    <citation type="submission" date="2020-10" db="EMBL/GenBank/DDBJ databases">
        <title>Thermofilum lucidum 3507LT sp. nov. a novel member of Thermofilaceae family isolated from Chile hot spring, and proposal of description order Thermofilales.</title>
        <authorList>
            <person name="Zayulina K.S."/>
            <person name="Elcheninov A.G."/>
            <person name="Toshchakov S.V."/>
            <person name="Kublanov I.V."/>
        </authorList>
    </citation>
    <scope>NUCLEOTIDE SEQUENCE [LARGE SCALE GENOMIC DNA]</scope>
    <source>
        <strain evidence="2 3">3507LT</strain>
    </source>
</reference>
<feature type="domain" description="4Fe-4S ferredoxin-type" evidence="1">
    <location>
        <begin position="48"/>
        <end position="77"/>
    </location>
</feature>
<dbReference type="PROSITE" id="PS51379">
    <property type="entry name" value="4FE4S_FER_2"/>
    <property type="match status" value="2"/>
</dbReference>
<dbReference type="InterPro" id="IPR017896">
    <property type="entry name" value="4Fe4S_Fe-S-bd"/>
</dbReference>
<evidence type="ECO:0000313" key="2">
    <source>
        <dbReference type="EMBL" id="QOJ79752.1"/>
    </source>
</evidence>
<dbReference type="Proteomes" id="UP000594121">
    <property type="component" value="Chromosome"/>
</dbReference>
<sequence length="145" mass="16016">MVKAGFVPPGEVFEGRVVAVTECIEEIPCNVCQSLCPVKAIEVEGLRGRPRIDWSKCIGCGVCVGGCPGQAMFLVGRDSNGYVVGLPYEFLPRPRRGDVVELLNRRGEPVGRGEVLRVFEMNKTLVVYVRVPGELLWEVRSIRVK</sequence>
<proteinExistence type="predicted"/>
<feature type="domain" description="4Fe-4S ferredoxin-type" evidence="1">
    <location>
        <begin position="14"/>
        <end position="46"/>
    </location>
</feature>
<organism evidence="2 3">
    <name type="scientific">Infirmifilum lucidum</name>
    <dbReference type="NCBI Taxonomy" id="2776706"/>
    <lineage>
        <taxon>Archaea</taxon>
        <taxon>Thermoproteota</taxon>
        <taxon>Thermoprotei</taxon>
        <taxon>Thermofilales</taxon>
        <taxon>Thermofilaceae</taxon>
        <taxon>Infirmifilum</taxon>
    </lineage>
</organism>
<dbReference type="InParanoid" id="A0A7L9FK45"/>
<gene>
    <name evidence="2" type="ORF">IG193_02855</name>
</gene>
<dbReference type="GO" id="GO:0016491">
    <property type="term" value="F:oxidoreductase activity"/>
    <property type="evidence" value="ECO:0007669"/>
    <property type="project" value="UniProtKB-ARBA"/>
</dbReference>
<keyword evidence="3" id="KW-1185">Reference proteome</keyword>
<evidence type="ECO:0000259" key="1">
    <source>
        <dbReference type="PROSITE" id="PS51379"/>
    </source>
</evidence>
<name>A0A7L9FK45_9CREN</name>
<dbReference type="KEGG" id="thel:IG193_02855"/>
<dbReference type="AlphaFoldDB" id="A0A7L9FK45"/>
<dbReference type="EMBL" id="CP062310">
    <property type="protein sequence ID" value="QOJ79752.1"/>
    <property type="molecule type" value="Genomic_DNA"/>
</dbReference>
<evidence type="ECO:0000313" key="3">
    <source>
        <dbReference type="Proteomes" id="UP000594121"/>
    </source>
</evidence>